<feature type="signal peptide" evidence="1">
    <location>
        <begin position="1"/>
        <end position="23"/>
    </location>
</feature>
<evidence type="ECO:0000256" key="1">
    <source>
        <dbReference type="SAM" id="SignalP"/>
    </source>
</evidence>
<keyword evidence="1" id="KW-0732">Signal</keyword>
<accession>S5DJL4</accession>
<dbReference type="AlphaFoldDB" id="S5DJL4"/>
<name>S5DJL4_9ACTN</name>
<organism evidence="2">
    <name type="scientific">Candidatus Actinomarina minuta</name>
    <dbReference type="NCBI Taxonomy" id="1389454"/>
    <lineage>
        <taxon>Bacteria</taxon>
        <taxon>Bacillati</taxon>
        <taxon>Actinomycetota</taxon>
        <taxon>Actinomycetes</taxon>
        <taxon>Candidatus Actinomarinidae</taxon>
        <taxon>Candidatus Actinomarinales</taxon>
        <taxon>Candidatus Actinomarineae</taxon>
        <taxon>Candidatus Actinomarinaceae</taxon>
        <taxon>Candidatus Actinomarina</taxon>
    </lineage>
</organism>
<sequence length="69" mass="7743">MYHSFMRKSLVLLLLLTFCSSGSDSTSEEPTQSAAVSNIEELVYEDTTGTMINVDLTNKKTLVVFWADY</sequence>
<protein>
    <submittedName>
        <fullName evidence="2">MedDCM-OCT-S30-C42-cds26</fullName>
    </submittedName>
</protein>
<reference evidence="2" key="1">
    <citation type="journal article" date="2013" name="Sci. Rep.">
        <title>Metagenomics uncovers a new group of low GC and ultra-small marine Actinobacteria.</title>
        <authorList>
            <person name="Ghai R."/>
            <person name="Mizuno C.M."/>
            <person name="Picazo A."/>
            <person name="Camacho A."/>
            <person name="Rodriguez-Valera F."/>
        </authorList>
    </citation>
    <scope>NUCLEOTIDE SEQUENCE</scope>
</reference>
<proteinExistence type="predicted"/>
<feature type="chain" id="PRO_5039242402" evidence="1">
    <location>
        <begin position="24"/>
        <end position="69"/>
    </location>
</feature>
<dbReference type="EMBL" id="KC811119">
    <property type="protein sequence ID" value="AGQ19011.1"/>
    <property type="molecule type" value="Genomic_DNA"/>
</dbReference>
<evidence type="ECO:0000313" key="2">
    <source>
        <dbReference type="EMBL" id="AGQ19011.1"/>
    </source>
</evidence>